<dbReference type="AlphaFoldDB" id="D5ACX7"/>
<proteinExistence type="evidence at transcript level"/>
<name>D5ACX7_PICSI</name>
<sequence>MLIGHQLCWALLQGLHGSPGTFEAGGALRHLSSKKISECLDIFHANVVSLLLHSRRNPKRVKCGRDVYWRLGANFGWLCSVMEMDLCAGVIRNIAWTSCMQMEHPSYWCIQIKTKNKVNADGICPCLAQILGAYVRVWRWICAPEF</sequence>
<evidence type="ECO:0000313" key="1">
    <source>
        <dbReference type="EMBL" id="ADE77396.1"/>
    </source>
</evidence>
<organism evidence="1">
    <name type="scientific">Picea sitchensis</name>
    <name type="common">Sitka spruce</name>
    <name type="synonym">Pinus sitchensis</name>
    <dbReference type="NCBI Taxonomy" id="3332"/>
    <lineage>
        <taxon>Eukaryota</taxon>
        <taxon>Viridiplantae</taxon>
        <taxon>Streptophyta</taxon>
        <taxon>Embryophyta</taxon>
        <taxon>Tracheophyta</taxon>
        <taxon>Spermatophyta</taxon>
        <taxon>Pinopsida</taxon>
        <taxon>Pinidae</taxon>
        <taxon>Conifers I</taxon>
        <taxon>Pinales</taxon>
        <taxon>Pinaceae</taxon>
        <taxon>Picea</taxon>
    </lineage>
</organism>
<reference evidence="1" key="1">
    <citation type="submission" date="2010-04" db="EMBL/GenBank/DDBJ databases">
        <authorList>
            <person name="Reid K.E."/>
            <person name="Liao N."/>
            <person name="Chan S."/>
            <person name="Docking R."/>
            <person name="Taylor G."/>
            <person name="Moore R."/>
            <person name="Mayo M."/>
            <person name="Munro S."/>
            <person name="King J."/>
            <person name="Yanchuk A."/>
            <person name="Holt R."/>
            <person name="Jones S."/>
            <person name="Marra M."/>
            <person name="Ritland C.E."/>
            <person name="Ritland K."/>
            <person name="Bohlmann J."/>
        </authorList>
    </citation>
    <scope>NUCLEOTIDE SEQUENCE</scope>
    <source>
        <tissue evidence="1">Bud</tissue>
    </source>
</reference>
<dbReference type="EMBL" id="BT124122">
    <property type="protein sequence ID" value="ADE77396.1"/>
    <property type="molecule type" value="mRNA"/>
</dbReference>
<accession>D5ACX7</accession>
<protein>
    <submittedName>
        <fullName evidence="1">Uncharacterized protein</fullName>
    </submittedName>
</protein>